<reference evidence="3" key="1">
    <citation type="journal article" date="2013" name="Proc. Natl. Acad. Sci. U.S.A.">
        <title>Genome structure and metabolic features in the red seaweed Chondrus crispus shed light on evolution of the Archaeplastida.</title>
        <authorList>
            <person name="Collen J."/>
            <person name="Porcel B."/>
            <person name="Carre W."/>
            <person name="Ball S.G."/>
            <person name="Chaparro C."/>
            <person name="Tonon T."/>
            <person name="Barbeyron T."/>
            <person name="Michel G."/>
            <person name="Noel B."/>
            <person name="Valentin K."/>
            <person name="Elias M."/>
            <person name="Artiguenave F."/>
            <person name="Arun A."/>
            <person name="Aury J.M."/>
            <person name="Barbosa-Neto J.F."/>
            <person name="Bothwell J.H."/>
            <person name="Bouget F.Y."/>
            <person name="Brillet L."/>
            <person name="Cabello-Hurtado F."/>
            <person name="Capella-Gutierrez S."/>
            <person name="Charrier B."/>
            <person name="Cladiere L."/>
            <person name="Cock J.M."/>
            <person name="Coelho S.M."/>
            <person name="Colleoni C."/>
            <person name="Czjzek M."/>
            <person name="Da Silva C."/>
            <person name="Delage L."/>
            <person name="Denoeud F."/>
            <person name="Deschamps P."/>
            <person name="Dittami S.M."/>
            <person name="Gabaldon T."/>
            <person name="Gachon C.M."/>
            <person name="Groisillier A."/>
            <person name="Herve C."/>
            <person name="Jabbari K."/>
            <person name="Katinka M."/>
            <person name="Kloareg B."/>
            <person name="Kowalczyk N."/>
            <person name="Labadie K."/>
            <person name="Leblanc C."/>
            <person name="Lopez P.J."/>
            <person name="McLachlan D.H."/>
            <person name="Meslet-Cladiere L."/>
            <person name="Moustafa A."/>
            <person name="Nehr Z."/>
            <person name="Nyvall Collen P."/>
            <person name="Panaud O."/>
            <person name="Partensky F."/>
            <person name="Poulain J."/>
            <person name="Rensing S.A."/>
            <person name="Rousvoal S."/>
            <person name="Samson G."/>
            <person name="Symeonidi A."/>
            <person name="Weissenbach J."/>
            <person name="Zambounis A."/>
            <person name="Wincker P."/>
            <person name="Boyen C."/>
        </authorList>
    </citation>
    <scope>NUCLEOTIDE SEQUENCE [LARGE SCALE GENOMIC DNA]</scope>
    <source>
        <strain evidence="3">cv. Stackhouse</strain>
    </source>
</reference>
<dbReference type="Gramene" id="CDF32326">
    <property type="protein sequence ID" value="CDF32326"/>
    <property type="gene ID" value="CHC_T00008059001"/>
</dbReference>
<evidence type="ECO:0000313" key="2">
    <source>
        <dbReference type="EMBL" id="CDF32326.1"/>
    </source>
</evidence>
<protein>
    <submittedName>
        <fullName evidence="2">Uncharacterized protein</fullName>
    </submittedName>
</protein>
<accession>R7Q4M8</accession>
<dbReference type="RefSeq" id="XP_005711991.1">
    <property type="nucleotide sequence ID" value="XM_005711934.1"/>
</dbReference>
<evidence type="ECO:0000313" key="3">
    <source>
        <dbReference type="Proteomes" id="UP000012073"/>
    </source>
</evidence>
<dbReference type="AlphaFoldDB" id="R7Q4M8"/>
<organism evidence="2 3">
    <name type="scientific">Chondrus crispus</name>
    <name type="common">Carrageen Irish moss</name>
    <name type="synonym">Polymorpha crispa</name>
    <dbReference type="NCBI Taxonomy" id="2769"/>
    <lineage>
        <taxon>Eukaryota</taxon>
        <taxon>Rhodophyta</taxon>
        <taxon>Florideophyceae</taxon>
        <taxon>Rhodymeniophycidae</taxon>
        <taxon>Gigartinales</taxon>
        <taxon>Gigartinaceae</taxon>
        <taxon>Chondrus</taxon>
    </lineage>
</organism>
<dbReference type="Proteomes" id="UP000012073">
    <property type="component" value="Unassembled WGS sequence"/>
</dbReference>
<dbReference type="GeneID" id="17319707"/>
<dbReference type="EMBL" id="HG001477">
    <property type="protein sequence ID" value="CDF32326.1"/>
    <property type="molecule type" value="Genomic_DNA"/>
</dbReference>
<sequence length="1005" mass="107269">MAELLAMAEEVRAMAKIVARALVQALESGAAATVLELWGAHRAKVVDAVPFVGAQVVAFVLVSVAGMNACTGRVSECHGLLAMMRALFMEGDAAVGCVHPLVAALVASVCVSVASMCAAAGAADVARDAAAVCQVFQTASKSTSASSNDKLEQGLQLVCEEAMHWRRGNAMLSLGVLRKMLRTWGDAEGVKRYTDDFFSDLLSRSVFRDKAEAPSFVLADREIGNSLNRDSLEDALRHEMPPPCNSPEEKSSLVALASILIGTLSHSHAQVRYAACRAISQIGSSPSRLFFLPAVVTQMQKESSGVIVTMFLRDILLPRCLLAQKQTSKVVMKTMIQLAHPGKGMNATATYHTGLLAIAAASKSAPGIASSVLLAEVENLKSSFEALHPTTKCAACAAVLEITTIRPTRGASFVPFIMRCTTKETMQAAPLAAAFCFDSIRVMAENEVLDATKAVKVILKTFPNTFEVAIVARRSYLRLLGCVSSRSETKKGAVIAGKAIDILKGCLVDGVPSGDNSEGVALNWRQIDVAASALAEYTTDEILRMAHAGVEPLDDANDESKRLESISAECQQFIINVLSTTGSAMRHHSHGMPGMRKLLEGMAKHEWDNRQRSSFDPKRIAKLRAASEALRRSRRKAQTAQSQVGVPNLEAAEEDRPTAQFIRAVSTLPTGAIRGFCARCAFTSSEAATFENTADSLRETRAVAIDVLQTAGALSPALPWLGLVEDILESSSSVPAERAAALRALAQMQDSSFATNHARMRWFGGSECTRVMSAIQETIKADERREAREALLGMTMYQSAELGKVLEHVVGGCSASATLAIVIDALAATDGPTESFVSQVRVTLQTICTAGVKLDEATQKIFVDGCLKRLDLEIMRASLIELVPSPVAIRLSCLTHDYKLLRACANAVVCDGIDMSNKDGMESVSMLGAELQRMEFAQRMAVAQDLAGKRAYGRPVGKELVASCLGTAAILPDGDGCLVAASALCGEKERGLVGAVVDSLMRREL</sequence>
<name>R7Q4M8_CHOCR</name>
<dbReference type="InterPro" id="IPR016024">
    <property type="entry name" value="ARM-type_fold"/>
</dbReference>
<gene>
    <name evidence="2" type="ORF">CHC_T00008059001</name>
</gene>
<keyword evidence="3" id="KW-1185">Reference proteome</keyword>
<feature type="region of interest" description="Disordered" evidence="1">
    <location>
        <begin position="632"/>
        <end position="653"/>
    </location>
</feature>
<dbReference type="KEGG" id="ccp:CHC_T00008059001"/>
<dbReference type="SUPFAM" id="SSF48371">
    <property type="entry name" value="ARM repeat"/>
    <property type="match status" value="1"/>
</dbReference>
<evidence type="ECO:0000256" key="1">
    <source>
        <dbReference type="SAM" id="MobiDB-lite"/>
    </source>
</evidence>
<proteinExistence type="predicted"/>